<comment type="similarity">
    <text evidence="1">Belongs to the DNA polymerase type-B family.</text>
</comment>
<reference evidence="10 11" key="1">
    <citation type="submission" date="2024-07" db="EMBL/GenBank/DDBJ databases">
        <authorList>
            <person name="Akdeniz Z."/>
        </authorList>
    </citation>
    <scope>NUCLEOTIDE SEQUENCE [LARGE SCALE GENOMIC DNA]</scope>
</reference>
<dbReference type="Pfam" id="PF03175">
    <property type="entry name" value="DNA_pol_B_2"/>
    <property type="match status" value="2"/>
</dbReference>
<evidence type="ECO:0000256" key="5">
    <source>
        <dbReference type="ARBA" id="ARBA00022705"/>
    </source>
</evidence>
<dbReference type="InterPro" id="IPR012337">
    <property type="entry name" value="RNaseH-like_sf"/>
</dbReference>
<gene>
    <name evidence="10" type="ORF">HINF_LOCUS33085</name>
</gene>
<keyword evidence="5" id="KW-0235">DNA replication</keyword>
<protein>
    <recommendedName>
        <fullName evidence="2">DNA-directed DNA polymerase</fullName>
        <ecNumber evidence="2">2.7.7.7</ecNumber>
    </recommendedName>
</protein>
<sequence>MELVHKGKNYEDNLTGSDREILQTYLHATKVEIITPNEQKAAQNQKRKGAYFNYINITGLDLSKYQIGNDEKEHLNLSETQCFIYSLMQSGCYEESQIEYIRSQMNQDNIQFSLSSIKKLKGLGPIHITYYEDGKKDQIANINNSSASKNSNSKCEDEIADVPLVNIGCYKNHYFINDDCLPISKVWITNFKEHNRYSKFMENTNLKQIRKTTNSYCYSFYKQEQNIGISAGTMITTMMESGLFQEIENPNIYNQNEDKPISAPIDCQPFQKFPQNSSALKQHTEETLQIREDNKDKQTEIVQVGKQLIVYTDFESFTKDENDNNIVHKPFLLCWTVDGETVYSGKTIFSLINYIEDMMIQEGYSKFLVLYHNLSYDASFILQQQITIRDILKPDNQIIQFTVQRNHHLSIVFRDSMRLTGNDVSVSKMPSMFFTKEMQSKIYKEIFPYTYYTMNRYCNKIGSITEASKHIGKNTKEEFIFSIKNAQAYVDEDTFDLQKYALYYCQQDVRVLCKSMQLFEKMIKEQFNLELFKYVSISSLSLEDGVRMFTNDFDIERSYFYDNISLQDLITFQHIEYEIISGVRFDGRNYTIEDVIFDMFTKRQQFKKQGNPVQIIYKLMLNSSYGKTIEAVHNTEDVILNQKDYVDYIYKNKDFIKDITQIGDKYIVNIRSEVVDQTAYTYIGVLILSVSKRIMNEVKVLWSNLMKKLI</sequence>
<dbReference type="InterPro" id="IPR043502">
    <property type="entry name" value="DNA/RNA_pol_sf"/>
</dbReference>
<evidence type="ECO:0000313" key="10">
    <source>
        <dbReference type="EMBL" id="CAL6030208.1"/>
    </source>
</evidence>
<dbReference type="SUPFAM" id="SSF53098">
    <property type="entry name" value="Ribonuclease H-like"/>
    <property type="match status" value="1"/>
</dbReference>
<dbReference type="PANTHER" id="PTHR48144:SF2">
    <property type="entry name" value="DNA-DIRECTED DNA POLYMERASE"/>
    <property type="match status" value="1"/>
</dbReference>
<evidence type="ECO:0000256" key="3">
    <source>
        <dbReference type="ARBA" id="ARBA00022679"/>
    </source>
</evidence>
<evidence type="ECO:0000256" key="4">
    <source>
        <dbReference type="ARBA" id="ARBA00022695"/>
    </source>
</evidence>
<accession>A0ABP1J4M7</accession>
<dbReference type="EMBL" id="CAXDID020000114">
    <property type="protein sequence ID" value="CAL6030208.1"/>
    <property type="molecule type" value="Genomic_DNA"/>
</dbReference>
<feature type="domain" description="DNA-directed DNA polymerase family B mitochondria/virus" evidence="9">
    <location>
        <begin position="365"/>
        <end position="543"/>
    </location>
</feature>
<proteinExistence type="inferred from homology"/>
<keyword evidence="6" id="KW-0239">DNA-directed DNA polymerase</keyword>
<name>A0ABP1J4M7_9EUKA</name>
<comment type="catalytic activity">
    <reaction evidence="8">
        <text>DNA(n) + a 2'-deoxyribonucleoside 5'-triphosphate = DNA(n+1) + diphosphate</text>
        <dbReference type="Rhea" id="RHEA:22508"/>
        <dbReference type="Rhea" id="RHEA-COMP:17339"/>
        <dbReference type="Rhea" id="RHEA-COMP:17340"/>
        <dbReference type="ChEBI" id="CHEBI:33019"/>
        <dbReference type="ChEBI" id="CHEBI:61560"/>
        <dbReference type="ChEBI" id="CHEBI:173112"/>
        <dbReference type="EC" id="2.7.7.7"/>
    </reaction>
</comment>
<organism evidence="10 11">
    <name type="scientific">Hexamita inflata</name>
    <dbReference type="NCBI Taxonomy" id="28002"/>
    <lineage>
        <taxon>Eukaryota</taxon>
        <taxon>Metamonada</taxon>
        <taxon>Diplomonadida</taxon>
        <taxon>Hexamitidae</taxon>
        <taxon>Hexamitinae</taxon>
        <taxon>Hexamita</taxon>
    </lineage>
</organism>
<dbReference type="InterPro" id="IPR004868">
    <property type="entry name" value="DNA-dir_DNA_pol_B_mt/vir"/>
</dbReference>
<dbReference type="EC" id="2.7.7.7" evidence="2"/>
<evidence type="ECO:0000256" key="2">
    <source>
        <dbReference type="ARBA" id="ARBA00012417"/>
    </source>
</evidence>
<keyword evidence="11" id="KW-1185">Reference proteome</keyword>
<evidence type="ECO:0000256" key="6">
    <source>
        <dbReference type="ARBA" id="ARBA00022932"/>
    </source>
</evidence>
<dbReference type="PANTHER" id="PTHR48144">
    <property type="entry name" value="DNA-DIRECTED DNA POLYMERASE"/>
    <property type="match status" value="1"/>
</dbReference>
<evidence type="ECO:0000313" key="11">
    <source>
        <dbReference type="Proteomes" id="UP001642409"/>
    </source>
</evidence>
<evidence type="ECO:0000256" key="7">
    <source>
        <dbReference type="ARBA" id="ARBA00023125"/>
    </source>
</evidence>
<dbReference type="SUPFAM" id="SSF56672">
    <property type="entry name" value="DNA/RNA polymerases"/>
    <property type="match status" value="1"/>
</dbReference>
<comment type="caution">
    <text evidence="10">The sequence shown here is derived from an EMBL/GenBank/DDBJ whole genome shotgun (WGS) entry which is preliminary data.</text>
</comment>
<evidence type="ECO:0000256" key="8">
    <source>
        <dbReference type="ARBA" id="ARBA00049244"/>
    </source>
</evidence>
<keyword evidence="4" id="KW-0548">Nucleotidyltransferase</keyword>
<keyword evidence="3" id="KW-0808">Transferase</keyword>
<keyword evidence="7" id="KW-0238">DNA-binding</keyword>
<evidence type="ECO:0000256" key="1">
    <source>
        <dbReference type="ARBA" id="ARBA00005755"/>
    </source>
</evidence>
<dbReference type="Proteomes" id="UP001642409">
    <property type="component" value="Unassembled WGS sequence"/>
</dbReference>
<evidence type="ECO:0000259" key="9">
    <source>
        <dbReference type="Pfam" id="PF03175"/>
    </source>
</evidence>
<feature type="domain" description="DNA-directed DNA polymerase family B mitochondria/virus" evidence="9">
    <location>
        <begin position="576"/>
        <end position="676"/>
    </location>
</feature>